<comment type="caution">
    <text evidence="3">The sequence shown here is derived from an EMBL/GenBank/DDBJ whole genome shotgun (WGS) entry which is preliminary data.</text>
</comment>
<evidence type="ECO:0000313" key="3">
    <source>
        <dbReference type="EMBL" id="OHW62460.1"/>
    </source>
</evidence>
<keyword evidence="3" id="KW-0808">Transferase</keyword>
<dbReference type="PROSITE" id="PS50206">
    <property type="entry name" value="RHODANESE_3"/>
    <property type="match status" value="1"/>
</dbReference>
<dbReference type="OrthoDB" id="9800872at2"/>
<dbReference type="PANTHER" id="PTHR43031">
    <property type="entry name" value="FAD-DEPENDENT OXIDOREDUCTASE"/>
    <property type="match status" value="1"/>
</dbReference>
<sequence length="174" mass="18505">MKRRIASIIGVLALSALVFTGCGEDSTVSKVGTAPDGSEVAIEKATIKYMDDTVKGGYKTVSTEELNKWVEDNKDMVIIDTMPSDNFSKGHIPGAVNAELPKTGMADATDEQKEAFIKLLGSDKSKTVVVYCGFVGCARSDVGAVLAKEAGFEEVYRVPGGGVAWQEAGYEVEK</sequence>
<dbReference type="SUPFAM" id="SSF52821">
    <property type="entry name" value="Rhodanese/Cell cycle control phosphatase"/>
    <property type="match status" value="1"/>
</dbReference>
<dbReference type="PROSITE" id="PS51257">
    <property type="entry name" value="PROKAR_LIPOPROTEIN"/>
    <property type="match status" value="1"/>
</dbReference>
<feature type="signal peptide" evidence="1">
    <location>
        <begin position="1"/>
        <end position="20"/>
    </location>
</feature>
<dbReference type="STRING" id="39480.EUAN_10220"/>
<dbReference type="EMBL" id="MKIE01000003">
    <property type="protein sequence ID" value="OHW62460.1"/>
    <property type="molecule type" value="Genomic_DNA"/>
</dbReference>
<accession>A0A1S1V7T0</accession>
<protein>
    <submittedName>
        <fullName evidence="3">Thiosulfate sulfurtransferase GlpE</fullName>
        <ecNumber evidence="3">2.8.1.1</ecNumber>
    </submittedName>
</protein>
<dbReference type="Proteomes" id="UP000180254">
    <property type="component" value="Unassembled WGS sequence"/>
</dbReference>
<name>A0A1S1V7T0_9FIRM</name>
<dbReference type="AlphaFoldDB" id="A0A1S1V7T0"/>
<dbReference type="GO" id="GO:0004792">
    <property type="term" value="F:thiosulfate-cyanide sulfurtransferase activity"/>
    <property type="evidence" value="ECO:0007669"/>
    <property type="project" value="UniProtKB-EC"/>
</dbReference>
<dbReference type="InterPro" id="IPR036873">
    <property type="entry name" value="Rhodanese-like_dom_sf"/>
</dbReference>
<evidence type="ECO:0000259" key="2">
    <source>
        <dbReference type="PROSITE" id="PS50206"/>
    </source>
</evidence>
<gene>
    <name evidence="3" type="primary">glpE</name>
    <name evidence="3" type="ORF">EUAN_10220</name>
</gene>
<dbReference type="InterPro" id="IPR001763">
    <property type="entry name" value="Rhodanese-like_dom"/>
</dbReference>
<keyword evidence="1" id="KW-0732">Signal</keyword>
<dbReference type="CDD" id="cd00158">
    <property type="entry name" value="RHOD"/>
    <property type="match status" value="1"/>
</dbReference>
<dbReference type="Pfam" id="PF00581">
    <property type="entry name" value="Rhodanese"/>
    <property type="match status" value="1"/>
</dbReference>
<reference evidence="3 4" key="1">
    <citation type="submission" date="2016-09" db="EMBL/GenBank/DDBJ databases">
        <title>Genome sequence of Eubacterium angustum.</title>
        <authorList>
            <person name="Poehlein A."/>
            <person name="Daniel R."/>
        </authorList>
    </citation>
    <scope>NUCLEOTIDE SEQUENCE [LARGE SCALE GENOMIC DNA]</scope>
    <source>
        <strain evidence="3 4">DSM 1989</strain>
    </source>
</reference>
<dbReference type="RefSeq" id="WP_071062354.1">
    <property type="nucleotide sequence ID" value="NZ_MKIE01000003.1"/>
</dbReference>
<dbReference type="InterPro" id="IPR050229">
    <property type="entry name" value="GlpE_sulfurtransferase"/>
</dbReference>
<dbReference type="PANTHER" id="PTHR43031:SF1">
    <property type="entry name" value="PYRIDINE NUCLEOTIDE-DISULPHIDE OXIDOREDUCTASE"/>
    <property type="match status" value="1"/>
</dbReference>
<proteinExistence type="predicted"/>
<evidence type="ECO:0000256" key="1">
    <source>
        <dbReference type="SAM" id="SignalP"/>
    </source>
</evidence>
<dbReference type="Gene3D" id="3.40.250.10">
    <property type="entry name" value="Rhodanese-like domain"/>
    <property type="match status" value="1"/>
</dbReference>
<feature type="chain" id="PRO_5038925133" evidence="1">
    <location>
        <begin position="21"/>
        <end position="174"/>
    </location>
</feature>
<keyword evidence="4" id="KW-1185">Reference proteome</keyword>
<organism evidence="3 4">
    <name type="scientific">Andreesenia angusta</name>
    <dbReference type="NCBI Taxonomy" id="39480"/>
    <lineage>
        <taxon>Bacteria</taxon>
        <taxon>Bacillati</taxon>
        <taxon>Bacillota</taxon>
        <taxon>Tissierellia</taxon>
        <taxon>Tissierellales</taxon>
        <taxon>Gottschalkiaceae</taxon>
        <taxon>Andreesenia</taxon>
    </lineage>
</organism>
<feature type="domain" description="Rhodanese" evidence="2">
    <location>
        <begin position="72"/>
        <end position="174"/>
    </location>
</feature>
<dbReference type="EC" id="2.8.1.1" evidence="3"/>
<evidence type="ECO:0000313" key="4">
    <source>
        <dbReference type="Proteomes" id="UP000180254"/>
    </source>
</evidence>
<dbReference type="SMART" id="SM00450">
    <property type="entry name" value="RHOD"/>
    <property type="match status" value="1"/>
</dbReference>